<feature type="domain" description="Ribosomal RNA adenine methylase transferase N-terminal" evidence="9">
    <location>
        <begin position="18"/>
        <end position="186"/>
    </location>
</feature>
<keyword evidence="1 7" id="KW-0963">Cytoplasm</keyword>
<name>A0A1F8H0L7_9BACT</name>
<dbReference type="PROSITE" id="PS51689">
    <property type="entry name" value="SAM_RNA_A_N6_MT"/>
    <property type="match status" value="1"/>
</dbReference>
<dbReference type="CDD" id="cd02440">
    <property type="entry name" value="AdoMet_MTases"/>
    <property type="match status" value="1"/>
</dbReference>
<evidence type="ECO:0000256" key="3">
    <source>
        <dbReference type="ARBA" id="ARBA00022603"/>
    </source>
</evidence>
<comment type="similarity">
    <text evidence="7">Belongs to the class I-like SAM-binding methyltransferase superfamily. rRNA adenine N(6)-methyltransferase family. RsmA subfamily.</text>
</comment>
<evidence type="ECO:0000256" key="8">
    <source>
        <dbReference type="PROSITE-ProRule" id="PRU01026"/>
    </source>
</evidence>
<gene>
    <name evidence="7" type="primary">rsmA</name>
    <name evidence="7" type="synonym">ksgA</name>
    <name evidence="10" type="ORF">A3I96_02935</name>
</gene>
<keyword evidence="4 7" id="KW-0808">Transferase</keyword>
<dbReference type="SUPFAM" id="SSF53335">
    <property type="entry name" value="S-adenosyl-L-methionine-dependent methyltransferases"/>
    <property type="match status" value="1"/>
</dbReference>
<dbReference type="NCBIfam" id="TIGR00755">
    <property type="entry name" value="ksgA"/>
    <property type="match status" value="1"/>
</dbReference>
<dbReference type="GO" id="GO:0005829">
    <property type="term" value="C:cytosol"/>
    <property type="evidence" value="ECO:0007669"/>
    <property type="project" value="TreeGrafter"/>
</dbReference>
<accession>A0A1F8H0L7</accession>
<dbReference type="Pfam" id="PF00398">
    <property type="entry name" value="RrnaAD"/>
    <property type="match status" value="1"/>
</dbReference>
<proteinExistence type="inferred from homology"/>
<dbReference type="GO" id="GO:0052908">
    <property type="term" value="F:16S rRNA (adenine(1518)-N(6)/adenine(1519)-N(6))-dimethyltransferase activity"/>
    <property type="evidence" value="ECO:0007669"/>
    <property type="project" value="UniProtKB-EC"/>
</dbReference>
<feature type="binding site" evidence="7 8">
    <location>
        <position position="38"/>
    </location>
    <ligand>
        <name>S-adenosyl-L-methionine</name>
        <dbReference type="ChEBI" id="CHEBI:59789"/>
    </ligand>
</feature>
<dbReference type="PROSITE" id="PS01131">
    <property type="entry name" value="RRNA_A_DIMETH"/>
    <property type="match status" value="1"/>
</dbReference>
<organism evidence="10 11">
    <name type="scientific">Candidatus Yanofskybacteria bacterium RIFCSPLOWO2_02_FULL_44_18</name>
    <dbReference type="NCBI Taxonomy" id="1802705"/>
    <lineage>
        <taxon>Bacteria</taxon>
        <taxon>Candidatus Yanofskyibacteriota</taxon>
    </lineage>
</organism>
<evidence type="ECO:0000256" key="5">
    <source>
        <dbReference type="ARBA" id="ARBA00022691"/>
    </source>
</evidence>
<keyword evidence="3 7" id="KW-0489">Methyltransferase</keyword>
<dbReference type="HAMAP" id="MF_00607">
    <property type="entry name" value="16SrRNA_methyltr_A"/>
    <property type="match status" value="1"/>
</dbReference>
<evidence type="ECO:0000256" key="6">
    <source>
        <dbReference type="ARBA" id="ARBA00022884"/>
    </source>
</evidence>
<dbReference type="InterPro" id="IPR001737">
    <property type="entry name" value="KsgA/Erm"/>
</dbReference>
<keyword evidence="2 7" id="KW-0698">rRNA processing</keyword>
<feature type="binding site" evidence="7 8">
    <location>
        <position position="59"/>
    </location>
    <ligand>
        <name>S-adenosyl-L-methionine</name>
        <dbReference type="ChEBI" id="CHEBI:59789"/>
    </ligand>
</feature>
<evidence type="ECO:0000313" key="10">
    <source>
        <dbReference type="EMBL" id="OGN31225.1"/>
    </source>
</evidence>
<keyword evidence="6 7" id="KW-0694">RNA-binding</keyword>
<dbReference type="AlphaFoldDB" id="A0A1F8H0L7"/>
<dbReference type="InterPro" id="IPR020596">
    <property type="entry name" value="rRNA_Ade_Mease_Trfase_CS"/>
</dbReference>
<dbReference type="PANTHER" id="PTHR11727">
    <property type="entry name" value="DIMETHYLADENOSINE TRANSFERASE"/>
    <property type="match status" value="1"/>
</dbReference>
<feature type="binding site" evidence="7 8">
    <location>
        <position position="103"/>
    </location>
    <ligand>
        <name>S-adenosyl-L-methionine</name>
        <dbReference type="ChEBI" id="CHEBI:59789"/>
    </ligand>
</feature>
<comment type="function">
    <text evidence="7">Specifically dimethylates two adjacent adenosines (A1518 and A1519) in the loop of a conserved hairpin near the 3'-end of 16S rRNA in the 30S particle. May play a critical role in biogenesis of 30S subunits.</text>
</comment>
<dbReference type="PANTHER" id="PTHR11727:SF7">
    <property type="entry name" value="DIMETHYLADENOSINE TRANSFERASE-RELATED"/>
    <property type="match status" value="1"/>
</dbReference>
<dbReference type="InterPro" id="IPR011530">
    <property type="entry name" value="rRNA_adenine_dimethylase"/>
</dbReference>
<comment type="caution">
    <text evidence="10">The sequence shown here is derived from an EMBL/GenBank/DDBJ whole genome shotgun (WGS) entry which is preliminary data.</text>
</comment>
<evidence type="ECO:0000256" key="2">
    <source>
        <dbReference type="ARBA" id="ARBA00022552"/>
    </source>
</evidence>
<dbReference type="SMART" id="SM00650">
    <property type="entry name" value="rADc"/>
    <property type="match status" value="1"/>
</dbReference>
<evidence type="ECO:0000259" key="9">
    <source>
        <dbReference type="SMART" id="SM00650"/>
    </source>
</evidence>
<dbReference type="GO" id="GO:0003723">
    <property type="term" value="F:RNA binding"/>
    <property type="evidence" value="ECO:0007669"/>
    <property type="project" value="UniProtKB-UniRule"/>
</dbReference>
<evidence type="ECO:0000313" key="11">
    <source>
        <dbReference type="Proteomes" id="UP000177111"/>
    </source>
</evidence>
<feature type="binding site" evidence="7 8">
    <location>
        <position position="83"/>
    </location>
    <ligand>
        <name>S-adenosyl-L-methionine</name>
        <dbReference type="ChEBI" id="CHEBI:59789"/>
    </ligand>
</feature>
<dbReference type="Gene3D" id="3.40.50.150">
    <property type="entry name" value="Vaccinia Virus protein VP39"/>
    <property type="match status" value="1"/>
</dbReference>
<evidence type="ECO:0000256" key="4">
    <source>
        <dbReference type="ARBA" id="ARBA00022679"/>
    </source>
</evidence>
<dbReference type="InterPro" id="IPR023165">
    <property type="entry name" value="rRNA_Ade_diMease-like_C"/>
</dbReference>
<reference evidence="10 11" key="1">
    <citation type="journal article" date="2016" name="Nat. Commun.">
        <title>Thousands of microbial genomes shed light on interconnected biogeochemical processes in an aquifer system.</title>
        <authorList>
            <person name="Anantharaman K."/>
            <person name="Brown C.T."/>
            <person name="Hug L.A."/>
            <person name="Sharon I."/>
            <person name="Castelle C.J."/>
            <person name="Probst A.J."/>
            <person name="Thomas B.C."/>
            <person name="Singh A."/>
            <person name="Wilkins M.J."/>
            <person name="Karaoz U."/>
            <person name="Brodie E.L."/>
            <person name="Williams K.H."/>
            <person name="Hubbard S.S."/>
            <person name="Banfield J.F."/>
        </authorList>
    </citation>
    <scope>NUCLEOTIDE SEQUENCE [LARGE SCALE GENOMIC DNA]</scope>
</reference>
<protein>
    <recommendedName>
        <fullName evidence="7">Ribosomal RNA small subunit methyltransferase A</fullName>
        <ecNumber evidence="7">2.1.1.182</ecNumber>
    </recommendedName>
    <alternativeName>
        <fullName evidence="7">16S rRNA (adenine(1518)-N(6)/adenine(1519)-N(6))-dimethyltransferase</fullName>
    </alternativeName>
    <alternativeName>
        <fullName evidence="7">16S rRNA dimethyladenosine transferase</fullName>
    </alternativeName>
    <alternativeName>
        <fullName evidence="7">16S rRNA dimethylase</fullName>
    </alternativeName>
    <alternativeName>
        <fullName evidence="7">S-adenosylmethionine-6-N', N'-adenosyl(rRNA) dimethyltransferase</fullName>
    </alternativeName>
</protein>
<comment type="subcellular location">
    <subcellularLocation>
        <location evidence="7">Cytoplasm</location>
    </subcellularLocation>
</comment>
<dbReference type="Proteomes" id="UP000177111">
    <property type="component" value="Unassembled WGS sequence"/>
</dbReference>
<feature type="binding site" evidence="7 8">
    <location>
        <position position="13"/>
    </location>
    <ligand>
        <name>S-adenosyl-L-methionine</name>
        <dbReference type="ChEBI" id="CHEBI:59789"/>
    </ligand>
</feature>
<dbReference type="EC" id="2.1.1.182" evidence="7"/>
<evidence type="ECO:0000256" key="7">
    <source>
        <dbReference type="HAMAP-Rule" id="MF_00607"/>
    </source>
</evidence>
<comment type="catalytic activity">
    <reaction evidence="7">
        <text>adenosine(1518)/adenosine(1519) in 16S rRNA + 4 S-adenosyl-L-methionine = N(6)-dimethyladenosine(1518)/N(6)-dimethyladenosine(1519) in 16S rRNA + 4 S-adenosyl-L-homocysteine + 4 H(+)</text>
        <dbReference type="Rhea" id="RHEA:19609"/>
        <dbReference type="Rhea" id="RHEA-COMP:10232"/>
        <dbReference type="Rhea" id="RHEA-COMP:10233"/>
        <dbReference type="ChEBI" id="CHEBI:15378"/>
        <dbReference type="ChEBI" id="CHEBI:57856"/>
        <dbReference type="ChEBI" id="CHEBI:59789"/>
        <dbReference type="ChEBI" id="CHEBI:74411"/>
        <dbReference type="ChEBI" id="CHEBI:74493"/>
        <dbReference type="EC" id="2.1.1.182"/>
    </reaction>
</comment>
<dbReference type="InterPro" id="IPR020598">
    <property type="entry name" value="rRNA_Ade_methylase_Trfase_N"/>
</dbReference>
<dbReference type="EMBL" id="MGKT01000005">
    <property type="protein sequence ID" value="OGN31225.1"/>
    <property type="molecule type" value="Genomic_DNA"/>
</dbReference>
<keyword evidence="5 7" id="KW-0949">S-adenosyl-L-methionine</keyword>
<sequence length="256" mass="29213">MTFAKKSLGQNFLTDVKILNKIVNAADITPEDTVIEVGPGKGSMTDILSQRASRVIAVEKDFRLIPFLKERFSDSNVEIIESDILKFIPREFLKEERYKIVANIPYYITSHFIRLALEQWPQPEIIVLVVQKEVAERIMAKPPNMNLLALSVQMYADAKKIDMIKKGSFQPSPKVDSAIIRLKPGEKINSDDAKKIFNLMRLGFGEKRKQLASILTKKLEIRKEEIVDIFKRAGISPNARSENLGLDDWARLKQML</sequence>
<feature type="binding site" evidence="7 8">
    <location>
        <position position="11"/>
    </location>
    <ligand>
        <name>S-adenosyl-L-methionine</name>
        <dbReference type="ChEBI" id="CHEBI:59789"/>
    </ligand>
</feature>
<evidence type="ECO:0000256" key="1">
    <source>
        <dbReference type="ARBA" id="ARBA00022490"/>
    </source>
</evidence>
<dbReference type="InterPro" id="IPR029063">
    <property type="entry name" value="SAM-dependent_MTases_sf"/>
</dbReference>
<dbReference type="Gene3D" id="1.10.8.100">
    <property type="entry name" value="Ribosomal RNA adenine dimethylase-like, domain 2"/>
    <property type="match status" value="1"/>
</dbReference>